<protein>
    <submittedName>
        <fullName evidence="3">Helix-turn-helix domain-containing protein</fullName>
    </submittedName>
</protein>
<dbReference type="InterPro" id="IPR010982">
    <property type="entry name" value="Lambda_DNA-bd_dom_sf"/>
</dbReference>
<feature type="region of interest" description="Disordered" evidence="1">
    <location>
        <begin position="1"/>
        <end position="23"/>
    </location>
</feature>
<reference evidence="3 4" key="1">
    <citation type="submission" date="2022-01" db="EMBL/GenBank/DDBJ databases">
        <title>Whole genome-based taxonomy of the Shewanellaceae.</title>
        <authorList>
            <person name="Martin-Rodriguez A.J."/>
        </authorList>
    </citation>
    <scope>NUCLEOTIDE SEQUENCE [LARGE SCALE GENOMIC DNA]</scope>
    <source>
        <strain evidence="3 4">DSM 24955</strain>
    </source>
</reference>
<feature type="compositionally biased region" description="Basic and acidic residues" evidence="1">
    <location>
        <begin position="1"/>
        <end position="15"/>
    </location>
</feature>
<keyword evidence="4" id="KW-1185">Reference proteome</keyword>
<dbReference type="RefSeq" id="WP_248955155.1">
    <property type="nucleotide sequence ID" value="NZ_JAKIKU010000003.1"/>
</dbReference>
<organism evidence="3 4">
    <name type="scientific">Shewanella electrodiphila</name>
    <dbReference type="NCBI Taxonomy" id="934143"/>
    <lineage>
        <taxon>Bacteria</taxon>
        <taxon>Pseudomonadati</taxon>
        <taxon>Pseudomonadota</taxon>
        <taxon>Gammaproteobacteria</taxon>
        <taxon>Alteromonadales</taxon>
        <taxon>Shewanellaceae</taxon>
        <taxon>Shewanella</taxon>
    </lineage>
</organism>
<dbReference type="SUPFAM" id="SSF47413">
    <property type="entry name" value="lambda repressor-like DNA-binding domains"/>
    <property type="match status" value="1"/>
</dbReference>
<name>A0ABT0KM67_9GAMM</name>
<dbReference type="PROSITE" id="PS50943">
    <property type="entry name" value="HTH_CROC1"/>
    <property type="match status" value="1"/>
</dbReference>
<evidence type="ECO:0000313" key="3">
    <source>
        <dbReference type="EMBL" id="MCL1044938.1"/>
    </source>
</evidence>
<dbReference type="InterPro" id="IPR001387">
    <property type="entry name" value="Cro/C1-type_HTH"/>
</dbReference>
<dbReference type="Gene3D" id="1.10.260.40">
    <property type="entry name" value="lambda repressor-like DNA-binding domains"/>
    <property type="match status" value="1"/>
</dbReference>
<dbReference type="EMBL" id="JAKIKU010000003">
    <property type="protein sequence ID" value="MCL1044938.1"/>
    <property type="molecule type" value="Genomic_DNA"/>
</dbReference>
<feature type="domain" description="HTH cro/C1-type" evidence="2">
    <location>
        <begin position="54"/>
        <end position="109"/>
    </location>
</feature>
<comment type="caution">
    <text evidence="3">The sequence shown here is derived from an EMBL/GenBank/DDBJ whole genome shotgun (WGS) entry which is preliminary data.</text>
</comment>
<sequence>MSTKPAKEMKVESRSGRKTLSSKRKNIFSSDKDEIMLNVCQSMILGEITTGVGLKRLRVELLSINQEQYAKMVGVTRKILSEIERDKSKVSTTVLNQVLRGVGLSLVVLPRDKFLQSKLINDEDEAI</sequence>
<dbReference type="CDD" id="cd00093">
    <property type="entry name" value="HTH_XRE"/>
    <property type="match status" value="1"/>
</dbReference>
<evidence type="ECO:0000259" key="2">
    <source>
        <dbReference type="PROSITE" id="PS50943"/>
    </source>
</evidence>
<accession>A0ABT0KM67</accession>
<evidence type="ECO:0000256" key="1">
    <source>
        <dbReference type="SAM" id="MobiDB-lite"/>
    </source>
</evidence>
<dbReference type="Pfam" id="PF01381">
    <property type="entry name" value="HTH_3"/>
    <property type="match status" value="1"/>
</dbReference>
<gene>
    <name evidence="3" type="ORF">L2737_06295</name>
</gene>
<dbReference type="Proteomes" id="UP001202134">
    <property type="component" value="Unassembled WGS sequence"/>
</dbReference>
<proteinExistence type="predicted"/>
<evidence type="ECO:0000313" key="4">
    <source>
        <dbReference type="Proteomes" id="UP001202134"/>
    </source>
</evidence>